<dbReference type="EMBL" id="QPJY01000007">
    <property type="protein sequence ID" value="RCX28363.1"/>
    <property type="molecule type" value="Genomic_DNA"/>
</dbReference>
<dbReference type="Gene3D" id="2.40.160.60">
    <property type="entry name" value="Outer membrane protein transport protein (OMPP1/FadL/TodX)"/>
    <property type="match status" value="1"/>
</dbReference>
<comment type="subcellular location">
    <subcellularLocation>
        <location evidence="1">Cell outer membrane</location>
        <topology evidence="1">Multi-pass membrane protein</topology>
    </subcellularLocation>
</comment>
<organism evidence="9 10">
    <name type="scientific">Thioalbus denitrificans</name>
    <dbReference type="NCBI Taxonomy" id="547122"/>
    <lineage>
        <taxon>Bacteria</taxon>
        <taxon>Pseudomonadati</taxon>
        <taxon>Pseudomonadota</taxon>
        <taxon>Gammaproteobacteria</taxon>
        <taxon>Chromatiales</taxon>
        <taxon>Ectothiorhodospiraceae</taxon>
        <taxon>Thioalbus</taxon>
    </lineage>
</organism>
<dbReference type="Pfam" id="PF03349">
    <property type="entry name" value="Toluene_X"/>
    <property type="match status" value="1"/>
</dbReference>
<evidence type="ECO:0000256" key="3">
    <source>
        <dbReference type="ARBA" id="ARBA00022452"/>
    </source>
</evidence>
<sequence length="420" mass="44404">MIFKKKLLGVGILVAIGATSAAWATTGYAPHGIGLKAKGMGGVGIALPQDAIAGGVNPAGMVWVGNRVDFGVDLFRPIRDAEIDNMGGPGVPGKYDGSETKLFLIPEFGYNQMVSDTMSLGVSVFGNGGMNTDYKTAIPLFGSTEAGIDLMQLFVVPTLSMKLNENHSIGIGVNLAAQAFEANGLENFDGTTPPTSSPGNVTNNGHDFSYGAGVRIGWTGKVAPGVTLGATYQTRTWMTEFDDYKGLFAENGDFDVPSNWGLGIAVEATPKLTVAFDYQRINYSEVASVGNSIDNFLTCAAPDCILGADNGPGFGWDDQNVYKLGLAYQAKDNLVLRAGYTYGTDVIPSGEVTFNVLAPATVQKHISLGGTYTLQNGSELTFAYMHAFEEEVTGPTKFAPGNTSIKMHQDSIGVAYGWKF</sequence>
<keyword evidence="7" id="KW-0998">Cell outer membrane</keyword>
<protein>
    <submittedName>
        <fullName evidence="9">Long-chain fatty acid transport protein</fullName>
    </submittedName>
</protein>
<dbReference type="InterPro" id="IPR005017">
    <property type="entry name" value="OMPP1/FadL/TodX"/>
</dbReference>
<dbReference type="AlphaFoldDB" id="A0A369C3L6"/>
<name>A0A369C3L6_9GAMM</name>
<accession>A0A369C3L6</accession>
<evidence type="ECO:0000256" key="8">
    <source>
        <dbReference type="SAM" id="SignalP"/>
    </source>
</evidence>
<keyword evidence="3" id="KW-1134">Transmembrane beta strand</keyword>
<keyword evidence="6" id="KW-0472">Membrane</keyword>
<comment type="caution">
    <text evidence="9">The sequence shown here is derived from an EMBL/GenBank/DDBJ whole genome shotgun (WGS) entry which is preliminary data.</text>
</comment>
<evidence type="ECO:0000256" key="5">
    <source>
        <dbReference type="ARBA" id="ARBA00022729"/>
    </source>
</evidence>
<reference evidence="9 10" key="1">
    <citation type="submission" date="2018-07" db="EMBL/GenBank/DDBJ databases">
        <title>Genomic Encyclopedia of Type Strains, Phase IV (KMG-IV): sequencing the most valuable type-strain genomes for metagenomic binning, comparative biology and taxonomic classification.</title>
        <authorList>
            <person name="Goeker M."/>
        </authorList>
    </citation>
    <scope>NUCLEOTIDE SEQUENCE [LARGE SCALE GENOMIC DNA]</scope>
    <source>
        <strain evidence="9 10">DSM 26407</strain>
    </source>
</reference>
<evidence type="ECO:0000313" key="9">
    <source>
        <dbReference type="EMBL" id="RCX28363.1"/>
    </source>
</evidence>
<dbReference type="PANTHER" id="PTHR35093">
    <property type="entry name" value="OUTER MEMBRANE PROTEIN NMB0088-RELATED"/>
    <property type="match status" value="1"/>
</dbReference>
<dbReference type="PANTHER" id="PTHR35093:SF8">
    <property type="entry name" value="OUTER MEMBRANE PROTEIN NMB0088-RELATED"/>
    <property type="match status" value="1"/>
</dbReference>
<keyword evidence="4" id="KW-0812">Transmembrane</keyword>
<dbReference type="GO" id="GO:0009279">
    <property type="term" value="C:cell outer membrane"/>
    <property type="evidence" value="ECO:0007669"/>
    <property type="project" value="UniProtKB-SubCell"/>
</dbReference>
<keyword evidence="10" id="KW-1185">Reference proteome</keyword>
<keyword evidence="5 8" id="KW-0732">Signal</keyword>
<evidence type="ECO:0000256" key="6">
    <source>
        <dbReference type="ARBA" id="ARBA00023136"/>
    </source>
</evidence>
<dbReference type="Proteomes" id="UP000252707">
    <property type="component" value="Unassembled WGS sequence"/>
</dbReference>
<evidence type="ECO:0000256" key="1">
    <source>
        <dbReference type="ARBA" id="ARBA00004571"/>
    </source>
</evidence>
<dbReference type="SUPFAM" id="SSF56935">
    <property type="entry name" value="Porins"/>
    <property type="match status" value="1"/>
</dbReference>
<dbReference type="RefSeq" id="WP_114280301.1">
    <property type="nucleotide sequence ID" value="NZ_QPJY01000007.1"/>
</dbReference>
<comment type="similarity">
    <text evidence="2">Belongs to the OmpP1/FadL family.</text>
</comment>
<gene>
    <name evidence="9" type="ORF">DFQ59_107109</name>
</gene>
<evidence type="ECO:0000313" key="10">
    <source>
        <dbReference type="Proteomes" id="UP000252707"/>
    </source>
</evidence>
<dbReference type="OrthoDB" id="19849at2"/>
<feature type="signal peptide" evidence="8">
    <location>
        <begin position="1"/>
        <end position="24"/>
    </location>
</feature>
<dbReference type="GO" id="GO:0015483">
    <property type="term" value="F:long-chain fatty acid transporting porin activity"/>
    <property type="evidence" value="ECO:0007669"/>
    <property type="project" value="TreeGrafter"/>
</dbReference>
<feature type="chain" id="PRO_5016877026" evidence="8">
    <location>
        <begin position="25"/>
        <end position="420"/>
    </location>
</feature>
<evidence type="ECO:0000256" key="4">
    <source>
        <dbReference type="ARBA" id="ARBA00022692"/>
    </source>
</evidence>
<proteinExistence type="inferred from homology"/>
<evidence type="ECO:0000256" key="2">
    <source>
        <dbReference type="ARBA" id="ARBA00008163"/>
    </source>
</evidence>
<evidence type="ECO:0000256" key="7">
    <source>
        <dbReference type="ARBA" id="ARBA00023237"/>
    </source>
</evidence>